<organism evidence="1 2">
    <name type="scientific">Quillaja saponaria</name>
    <name type="common">Soap bark tree</name>
    <dbReference type="NCBI Taxonomy" id="32244"/>
    <lineage>
        <taxon>Eukaryota</taxon>
        <taxon>Viridiplantae</taxon>
        <taxon>Streptophyta</taxon>
        <taxon>Embryophyta</taxon>
        <taxon>Tracheophyta</taxon>
        <taxon>Spermatophyta</taxon>
        <taxon>Magnoliopsida</taxon>
        <taxon>eudicotyledons</taxon>
        <taxon>Gunneridae</taxon>
        <taxon>Pentapetalae</taxon>
        <taxon>rosids</taxon>
        <taxon>fabids</taxon>
        <taxon>Fabales</taxon>
        <taxon>Quillajaceae</taxon>
        <taxon>Quillaja</taxon>
    </lineage>
</organism>
<sequence>MQFGVHAIMHFIYIASSNGLILRHHKHIAPCAAGNGSSKDEEMQNDCVFSKDFPSFPSLSLPLSLLHQIIVSSPSIISSSGNSMSMILKL</sequence>
<dbReference type="KEGG" id="qsa:O6P43_010975"/>
<dbReference type="Proteomes" id="UP001163823">
    <property type="component" value="Chromosome 4"/>
</dbReference>
<keyword evidence="2" id="KW-1185">Reference proteome</keyword>
<dbReference type="AlphaFoldDB" id="A0AAD7Q1L9"/>
<name>A0AAD7Q1L9_QUISA</name>
<reference evidence="1" key="1">
    <citation type="journal article" date="2023" name="Science">
        <title>Elucidation of the pathway for biosynthesis of saponin adjuvants from the soapbark tree.</title>
        <authorList>
            <person name="Reed J."/>
            <person name="Orme A."/>
            <person name="El-Demerdash A."/>
            <person name="Owen C."/>
            <person name="Martin L.B.B."/>
            <person name="Misra R.C."/>
            <person name="Kikuchi S."/>
            <person name="Rejzek M."/>
            <person name="Martin A.C."/>
            <person name="Harkess A."/>
            <person name="Leebens-Mack J."/>
            <person name="Louveau T."/>
            <person name="Stephenson M.J."/>
            <person name="Osbourn A."/>
        </authorList>
    </citation>
    <scope>NUCLEOTIDE SEQUENCE</scope>
    <source>
        <strain evidence="1">S10</strain>
    </source>
</reference>
<dbReference type="EMBL" id="JARAOO010000004">
    <property type="protein sequence ID" value="KAJ7973200.1"/>
    <property type="molecule type" value="Genomic_DNA"/>
</dbReference>
<protein>
    <submittedName>
        <fullName evidence="1">Uncharacterized protein</fullName>
    </submittedName>
</protein>
<evidence type="ECO:0000313" key="1">
    <source>
        <dbReference type="EMBL" id="KAJ7973200.1"/>
    </source>
</evidence>
<accession>A0AAD7Q1L9</accession>
<proteinExistence type="predicted"/>
<comment type="caution">
    <text evidence="1">The sequence shown here is derived from an EMBL/GenBank/DDBJ whole genome shotgun (WGS) entry which is preliminary data.</text>
</comment>
<evidence type="ECO:0000313" key="2">
    <source>
        <dbReference type="Proteomes" id="UP001163823"/>
    </source>
</evidence>
<gene>
    <name evidence="1" type="ORF">O6P43_010975</name>
</gene>